<comment type="caution">
    <text evidence="1">The sequence shown here is derived from an EMBL/GenBank/DDBJ whole genome shotgun (WGS) entry which is preliminary data.</text>
</comment>
<organism evidence="1 2">
    <name type="scientific">Tegillarca granosa</name>
    <name type="common">Malaysian cockle</name>
    <name type="synonym">Anadara granosa</name>
    <dbReference type="NCBI Taxonomy" id="220873"/>
    <lineage>
        <taxon>Eukaryota</taxon>
        <taxon>Metazoa</taxon>
        <taxon>Spiralia</taxon>
        <taxon>Lophotrochozoa</taxon>
        <taxon>Mollusca</taxon>
        <taxon>Bivalvia</taxon>
        <taxon>Autobranchia</taxon>
        <taxon>Pteriomorphia</taxon>
        <taxon>Arcoida</taxon>
        <taxon>Arcoidea</taxon>
        <taxon>Arcidae</taxon>
        <taxon>Tegillarca</taxon>
    </lineage>
</organism>
<gene>
    <name evidence="1" type="ORF">KUTeg_008788</name>
</gene>
<dbReference type="Pfam" id="PF00090">
    <property type="entry name" value="TSP_1"/>
    <property type="match status" value="2"/>
</dbReference>
<dbReference type="Gene3D" id="2.20.100.10">
    <property type="entry name" value="Thrombospondin type-1 (TSP1) repeat"/>
    <property type="match status" value="2"/>
</dbReference>
<evidence type="ECO:0000313" key="2">
    <source>
        <dbReference type="Proteomes" id="UP001217089"/>
    </source>
</evidence>
<dbReference type="SMART" id="SM00209">
    <property type="entry name" value="TSP1"/>
    <property type="match status" value="2"/>
</dbReference>
<dbReference type="PROSITE" id="PS50092">
    <property type="entry name" value="TSP1"/>
    <property type="match status" value="2"/>
</dbReference>
<dbReference type="PANTHER" id="PTHR11311:SF30">
    <property type="entry name" value="SPONDIN-LIKE TSP1 DOMAIN-CONTAINING PROTEIN"/>
    <property type="match status" value="1"/>
</dbReference>
<dbReference type="PANTHER" id="PTHR11311">
    <property type="entry name" value="SPONDIN"/>
    <property type="match status" value="1"/>
</dbReference>
<reference evidence="1 2" key="1">
    <citation type="submission" date="2022-12" db="EMBL/GenBank/DDBJ databases">
        <title>Chromosome-level genome of Tegillarca granosa.</title>
        <authorList>
            <person name="Kim J."/>
        </authorList>
    </citation>
    <scope>NUCLEOTIDE SEQUENCE [LARGE SCALE GENOMIC DNA]</scope>
    <source>
        <strain evidence="1">Teg-2019</strain>
        <tissue evidence="1">Adductor muscle</tissue>
    </source>
</reference>
<dbReference type="EMBL" id="JARBDR010000342">
    <property type="protein sequence ID" value="KAJ8314227.1"/>
    <property type="molecule type" value="Genomic_DNA"/>
</dbReference>
<dbReference type="InterPro" id="IPR036383">
    <property type="entry name" value="TSP1_rpt_sf"/>
</dbReference>
<accession>A0ABQ9FA62</accession>
<dbReference type="InterPro" id="IPR051418">
    <property type="entry name" value="Spondin/Thrombospondin_T1"/>
</dbReference>
<name>A0ABQ9FA62_TEGGR</name>
<keyword evidence="2" id="KW-1185">Reference proteome</keyword>
<sequence length="210" mass="23870">MADAKSYPAISYLLLMVDGRIGLAGHLVVPPALEVQNQEPVPVVNHSPNVVVKSVMECRWMSHHVMEIYLTLNFKDEIMLKIYTFIKDSCSVSIWSEWSLCSITCSNNNEQGQRTRSRGYINYSDPDNCNRTLTEVGNCTVDPCITTCNVSQWSQWSSCSKSCGTGQRTRSRKSFDPENPDCVRFMYGETEECYLEDCGMHFIEYSNITI</sequence>
<protein>
    <submittedName>
        <fullName evidence="1">Uncharacterized protein</fullName>
    </submittedName>
</protein>
<evidence type="ECO:0000313" key="1">
    <source>
        <dbReference type="EMBL" id="KAJ8314227.1"/>
    </source>
</evidence>
<dbReference type="Proteomes" id="UP001217089">
    <property type="component" value="Unassembled WGS sequence"/>
</dbReference>
<dbReference type="SUPFAM" id="SSF82895">
    <property type="entry name" value="TSP-1 type 1 repeat"/>
    <property type="match status" value="2"/>
</dbReference>
<proteinExistence type="predicted"/>
<dbReference type="InterPro" id="IPR000884">
    <property type="entry name" value="TSP1_rpt"/>
</dbReference>